<dbReference type="EC" id="6.3.2.2" evidence="3 10"/>
<keyword evidence="5 10" id="KW-0317">Glutathione biosynthesis</keyword>
<dbReference type="Proteomes" id="UP000694865">
    <property type="component" value="Unplaced"/>
</dbReference>
<dbReference type="InterPro" id="IPR004308">
    <property type="entry name" value="GCS"/>
</dbReference>
<dbReference type="GeneID" id="102810297"/>
<evidence type="ECO:0000256" key="9">
    <source>
        <dbReference type="ARBA" id="ARBA00032122"/>
    </source>
</evidence>
<evidence type="ECO:0000256" key="5">
    <source>
        <dbReference type="ARBA" id="ARBA00022684"/>
    </source>
</evidence>
<proteinExistence type="inferred from homology"/>
<protein>
    <recommendedName>
        <fullName evidence="3 10">Glutamate--cysteine ligase</fullName>
        <ecNumber evidence="3 10">6.3.2.2</ecNumber>
    </recommendedName>
    <alternativeName>
        <fullName evidence="9 10">Gamma-ECS</fullName>
    </alternativeName>
    <alternativeName>
        <fullName evidence="8 10">Gamma-glutamylcysteine synthetase</fullName>
    </alternativeName>
</protein>
<accession>A0ABM0MYD9</accession>
<gene>
    <name evidence="12" type="primary">LOC102810297</name>
</gene>
<evidence type="ECO:0000313" key="12">
    <source>
        <dbReference type="RefSeq" id="XP_006825030.1"/>
    </source>
</evidence>
<evidence type="ECO:0000256" key="4">
    <source>
        <dbReference type="ARBA" id="ARBA00022598"/>
    </source>
</evidence>
<sequence>MGLLTEGSPLSWEETKKYADHVRKHGINQFLNIYKKLKDRTGDTLKWGDEVEYMLVTFDHENKTARLNLDGITYLKCLQQDEINNPDENTAIWRPEYGAYMLEGTPARPYGGSMAHFNVVEANMKIRREEIMKLLKAEDSPLSITSFPRLGCPGFTLPGYEPTLTEDGASRSLYFPDQAINNDHPRFSTLTRNIRSRRGGKIAINIPSKPKLLNLETFYIIVGVQYML</sequence>
<comment type="pathway">
    <text evidence="1 10">Sulfur metabolism; glutathione biosynthesis; glutathione from L-cysteine and L-glutamate: step 1/2.</text>
</comment>
<name>A0ABM0MYD9_SACKO</name>
<keyword evidence="4 10" id="KW-0436">Ligase</keyword>
<reference evidence="12" key="1">
    <citation type="submission" date="2025-08" db="UniProtKB">
        <authorList>
            <consortium name="RefSeq"/>
        </authorList>
    </citation>
    <scope>IDENTIFICATION</scope>
    <source>
        <tissue evidence="12">Testes</tissue>
    </source>
</reference>
<dbReference type="PANTHER" id="PTHR11164">
    <property type="entry name" value="GLUTAMATE CYSTEINE LIGASE"/>
    <property type="match status" value="1"/>
</dbReference>
<evidence type="ECO:0000256" key="8">
    <source>
        <dbReference type="ARBA" id="ARBA00030585"/>
    </source>
</evidence>
<comment type="similarity">
    <text evidence="2 10">Belongs to the glutamate--cysteine ligase type 3 family.</text>
</comment>
<dbReference type="InterPro" id="IPR014746">
    <property type="entry name" value="Gln_synth/guanido_kin_cat_dom"/>
</dbReference>
<organism evidence="11 12">
    <name type="scientific">Saccoglossus kowalevskii</name>
    <name type="common">Acorn worm</name>
    <dbReference type="NCBI Taxonomy" id="10224"/>
    <lineage>
        <taxon>Eukaryota</taxon>
        <taxon>Metazoa</taxon>
        <taxon>Hemichordata</taxon>
        <taxon>Enteropneusta</taxon>
        <taxon>Harrimaniidae</taxon>
        <taxon>Saccoglossus</taxon>
    </lineage>
</organism>
<evidence type="ECO:0000256" key="2">
    <source>
        <dbReference type="ARBA" id="ARBA00008100"/>
    </source>
</evidence>
<dbReference type="SUPFAM" id="SSF55931">
    <property type="entry name" value="Glutamine synthetase/guanido kinase"/>
    <property type="match status" value="1"/>
</dbReference>
<evidence type="ECO:0000256" key="7">
    <source>
        <dbReference type="ARBA" id="ARBA00022840"/>
    </source>
</evidence>
<dbReference type="Gene3D" id="3.30.590.50">
    <property type="match status" value="1"/>
</dbReference>
<evidence type="ECO:0000256" key="6">
    <source>
        <dbReference type="ARBA" id="ARBA00022741"/>
    </source>
</evidence>
<feature type="non-terminal residue" evidence="12">
    <location>
        <position position="228"/>
    </location>
</feature>
<evidence type="ECO:0000256" key="3">
    <source>
        <dbReference type="ARBA" id="ARBA00012220"/>
    </source>
</evidence>
<dbReference type="PANTHER" id="PTHR11164:SF0">
    <property type="entry name" value="GLUTAMATE--CYSTEINE LIGASE CATALYTIC SUBUNIT"/>
    <property type="match status" value="1"/>
</dbReference>
<keyword evidence="7 10" id="KW-0067">ATP-binding</keyword>
<evidence type="ECO:0000313" key="11">
    <source>
        <dbReference type="Proteomes" id="UP000694865"/>
    </source>
</evidence>
<comment type="catalytic activity">
    <reaction evidence="10">
        <text>L-cysteine + L-glutamate + ATP = gamma-L-glutamyl-L-cysteine + ADP + phosphate + H(+)</text>
        <dbReference type="Rhea" id="RHEA:13285"/>
        <dbReference type="ChEBI" id="CHEBI:15378"/>
        <dbReference type="ChEBI" id="CHEBI:29985"/>
        <dbReference type="ChEBI" id="CHEBI:30616"/>
        <dbReference type="ChEBI" id="CHEBI:35235"/>
        <dbReference type="ChEBI" id="CHEBI:43474"/>
        <dbReference type="ChEBI" id="CHEBI:58173"/>
        <dbReference type="ChEBI" id="CHEBI:456216"/>
        <dbReference type="EC" id="6.3.2.2"/>
    </reaction>
</comment>
<dbReference type="RefSeq" id="XP_006825030.1">
    <property type="nucleotide sequence ID" value="XM_006824967.1"/>
</dbReference>
<evidence type="ECO:0000256" key="1">
    <source>
        <dbReference type="ARBA" id="ARBA00005006"/>
    </source>
</evidence>
<evidence type="ECO:0000256" key="10">
    <source>
        <dbReference type="RuleBase" id="RU367135"/>
    </source>
</evidence>
<keyword evidence="6 10" id="KW-0547">Nucleotide-binding</keyword>
<keyword evidence="11" id="KW-1185">Reference proteome</keyword>